<reference evidence="1 2" key="1">
    <citation type="submission" date="2022-05" db="EMBL/GenBank/DDBJ databases">
        <authorList>
            <consortium name="Genoscope - CEA"/>
            <person name="William W."/>
        </authorList>
    </citation>
    <scope>NUCLEOTIDE SEQUENCE [LARGE SCALE GENOMIC DNA]</scope>
</reference>
<feature type="non-terminal residue" evidence="1">
    <location>
        <position position="175"/>
    </location>
</feature>
<dbReference type="Proteomes" id="UP001159428">
    <property type="component" value="Unassembled WGS sequence"/>
</dbReference>
<gene>
    <name evidence="1" type="ORF">PMEA_00029446</name>
</gene>
<sequence length="175" mass="19792">ILIGDHRVERSDKARNIGVIRMYLTFESTKTLVHAYVTCRLDNCNSLLLGSPDYIIQKLQRVQNCAARLVAGQPRAAHIRPVLKELHLLPVEQRITFKVLLLTFKALNNLAPPYLSQLIVPYNPTRNLRSAGKHLLEVPNVRLKSYGDRAFSVATPKQWNDIPLDIKLSGSVDVF</sequence>
<accession>A0AAU9XSD9</accession>
<dbReference type="AlphaFoldDB" id="A0AAU9XSD9"/>
<feature type="non-terminal residue" evidence="1">
    <location>
        <position position="1"/>
    </location>
</feature>
<evidence type="ECO:0000313" key="1">
    <source>
        <dbReference type="EMBL" id="CAH3156280.1"/>
    </source>
</evidence>
<proteinExistence type="predicted"/>
<protein>
    <submittedName>
        <fullName evidence="1">Uncharacterized protein</fullName>
    </submittedName>
</protein>
<keyword evidence="2" id="KW-1185">Reference proteome</keyword>
<comment type="caution">
    <text evidence="1">The sequence shown here is derived from an EMBL/GenBank/DDBJ whole genome shotgun (WGS) entry which is preliminary data.</text>
</comment>
<organism evidence="1 2">
    <name type="scientific">Pocillopora meandrina</name>
    <dbReference type="NCBI Taxonomy" id="46732"/>
    <lineage>
        <taxon>Eukaryota</taxon>
        <taxon>Metazoa</taxon>
        <taxon>Cnidaria</taxon>
        <taxon>Anthozoa</taxon>
        <taxon>Hexacorallia</taxon>
        <taxon>Scleractinia</taxon>
        <taxon>Astrocoeniina</taxon>
        <taxon>Pocilloporidae</taxon>
        <taxon>Pocillopora</taxon>
    </lineage>
</organism>
<dbReference type="EMBL" id="CALNXJ010000060">
    <property type="protein sequence ID" value="CAH3156280.1"/>
    <property type="molecule type" value="Genomic_DNA"/>
</dbReference>
<evidence type="ECO:0000313" key="2">
    <source>
        <dbReference type="Proteomes" id="UP001159428"/>
    </source>
</evidence>
<name>A0AAU9XSD9_9CNID</name>